<evidence type="ECO:0000256" key="1">
    <source>
        <dbReference type="SAM" id="MobiDB-lite"/>
    </source>
</evidence>
<feature type="region of interest" description="Disordered" evidence="1">
    <location>
        <begin position="345"/>
        <end position="369"/>
    </location>
</feature>
<reference evidence="4" key="1">
    <citation type="journal article" date="2019" name="Int. J. Syst. Evol. Microbiol.">
        <title>The Global Catalogue of Microorganisms (GCM) 10K type strain sequencing project: providing services to taxonomists for standard genome sequencing and annotation.</title>
        <authorList>
            <consortium name="The Broad Institute Genomics Platform"/>
            <consortium name="The Broad Institute Genome Sequencing Center for Infectious Disease"/>
            <person name="Wu L."/>
            <person name="Ma J."/>
        </authorList>
    </citation>
    <scope>NUCLEOTIDE SEQUENCE [LARGE SCALE GENOMIC DNA]</scope>
    <source>
        <strain evidence="4">JCM 19635</strain>
    </source>
</reference>
<evidence type="ECO:0000313" key="4">
    <source>
        <dbReference type="Proteomes" id="UP001596513"/>
    </source>
</evidence>
<dbReference type="InterPro" id="IPR014756">
    <property type="entry name" value="Ig_E-set"/>
</dbReference>
<dbReference type="Gene3D" id="2.60.40.10">
    <property type="entry name" value="Immunoglobulins"/>
    <property type="match status" value="1"/>
</dbReference>
<dbReference type="Pfam" id="PF16328">
    <property type="entry name" value="DUF4961"/>
    <property type="match status" value="1"/>
</dbReference>
<keyword evidence="2" id="KW-0732">Signal</keyword>
<gene>
    <name evidence="3" type="ORF">ACFQT0_18745</name>
</gene>
<feature type="chain" id="PRO_5046203895" description="Glycoside hydrolase family 13 N-terminal domain-containing protein" evidence="2">
    <location>
        <begin position="22"/>
        <end position="434"/>
    </location>
</feature>
<feature type="signal peptide" evidence="2">
    <location>
        <begin position="1"/>
        <end position="21"/>
    </location>
</feature>
<dbReference type="EMBL" id="JBHTEK010000001">
    <property type="protein sequence ID" value="MFC7669163.1"/>
    <property type="molecule type" value="Genomic_DNA"/>
</dbReference>
<name>A0ABW2U6N6_9BACT</name>
<dbReference type="RefSeq" id="WP_380204680.1">
    <property type="nucleotide sequence ID" value="NZ_JBHTEK010000001.1"/>
</dbReference>
<evidence type="ECO:0000256" key="2">
    <source>
        <dbReference type="SAM" id="SignalP"/>
    </source>
</evidence>
<comment type="caution">
    <text evidence="3">The sequence shown here is derived from an EMBL/GenBank/DDBJ whole genome shotgun (WGS) entry which is preliminary data.</text>
</comment>
<protein>
    <recommendedName>
        <fullName evidence="5">Glycoside hydrolase family 13 N-terminal domain-containing protein</fullName>
    </recommendedName>
</protein>
<proteinExistence type="predicted"/>
<dbReference type="InterPro" id="IPR013783">
    <property type="entry name" value="Ig-like_fold"/>
</dbReference>
<dbReference type="Proteomes" id="UP001596513">
    <property type="component" value="Unassembled WGS sequence"/>
</dbReference>
<dbReference type="SUPFAM" id="SSF81296">
    <property type="entry name" value="E set domains"/>
    <property type="match status" value="1"/>
</dbReference>
<keyword evidence="4" id="KW-1185">Reference proteome</keyword>
<organism evidence="3 4">
    <name type="scientific">Hymenobacter humi</name>
    <dbReference type="NCBI Taxonomy" id="1411620"/>
    <lineage>
        <taxon>Bacteria</taxon>
        <taxon>Pseudomonadati</taxon>
        <taxon>Bacteroidota</taxon>
        <taxon>Cytophagia</taxon>
        <taxon>Cytophagales</taxon>
        <taxon>Hymenobacteraceae</taxon>
        <taxon>Hymenobacter</taxon>
    </lineage>
</organism>
<evidence type="ECO:0008006" key="5">
    <source>
        <dbReference type="Google" id="ProtNLM"/>
    </source>
</evidence>
<accession>A0ABW2U6N6</accession>
<sequence>MQTFRRFTVLLLTLLAWTAQAQVVTTQPSPFRDTDAVTITFDATQGDAGLKDFAGDVYIYTGVVTASASSTTWNHVKSSPFNTGDAASKMTRSSTNPNLYTITFTPRTFYPGVLTSEKIYKLAMLFKNADGTKSGRGTGGSDIFVDVAQDDFNLRFTNPSGTPPFFFAENTATNVTVSTGIPATITLFLNGTQIAQQANATSLTAPVTVTQAGSNTLRATATNSTASAETSIVLQSRSTVTTAPLPAGAKADGVTYLNGGTSVVISLTAPRKQFVYVLGDFNNWQPTAAGFMKRTVETNTTSAADAATGRWWVQIDGLTPGQEYAYQFLVDGSIRVADPYAEKSWTRAPTSTSRRPRTPAPNASTPPAKPRASCRCCKPIRRPTCGRPPISSAPLGPIWWFMSCWCATSLPATTTRPCATRSATFSAWVSTPLS</sequence>
<dbReference type="InterPro" id="IPR032522">
    <property type="entry name" value="DUF4961"/>
</dbReference>
<evidence type="ECO:0000313" key="3">
    <source>
        <dbReference type="EMBL" id="MFC7669163.1"/>
    </source>
</evidence>